<name>D0A1G2_TRYB9</name>
<gene>
    <name evidence="1" type="ORF">TbgDal_X1850</name>
</gene>
<dbReference type="AlphaFoldDB" id="D0A1G2"/>
<evidence type="ECO:0000313" key="1">
    <source>
        <dbReference type="EMBL" id="CBH15104.1"/>
    </source>
</evidence>
<dbReference type="KEGG" id="tbg:TbgDal_X1850"/>
<accession>D0A1G2</accession>
<dbReference type="EMBL" id="FN554973">
    <property type="protein sequence ID" value="CBH15104.1"/>
    <property type="molecule type" value="Genomic_DNA"/>
</dbReference>
<dbReference type="RefSeq" id="XP_011777370.1">
    <property type="nucleotide sequence ID" value="XM_011779068.1"/>
</dbReference>
<protein>
    <submittedName>
        <fullName evidence="1">Uncharacterized protein</fullName>
    </submittedName>
</protein>
<reference evidence="2" key="1">
    <citation type="journal article" date="2010" name="PLoS Negl. Trop. Dis.">
        <title>The genome sequence of Trypanosoma brucei gambiense, causative agent of chronic human african trypanosomiasis.</title>
        <authorList>
            <person name="Jackson A.P."/>
            <person name="Sanders M."/>
            <person name="Berry A."/>
            <person name="McQuillan J."/>
            <person name="Aslett M.A."/>
            <person name="Quail M.A."/>
            <person name="Chukualim B."/>
            <person name="Capewell P."/>
            <person name="MacLeod A."/>
            <person name="Melville S.E."/>
            <person name="Gibson W."/>
            <person name="Barry J.D."/>
            <person name="Berriman M."/>
            <person name="Hertz-Fowler C."/>
        </authorList>
    </citation>
    <scope>NUCLEOTIDE SEQUENCE [LARGE SCALE GENOMIC DNA]</scope>
    <source>
        <strain evidence="2">MHOM/CI/86/DAL972</strain>
    </source>
</reference>
<proteinExistence type="predicted"/>
<dbReference type="GeneID" id="23865098"/>
<organism evidence="1 2">
    <name type="scientific">Trypanosoma brucei gambiense (strain MHOM/CI/86/DAL972)</name>
    <dbReference type="NCBI Taxonomy" id="679716"/>
    <lineage>
        <taxon>Eukaryota</taxon>
        <taxon>Discoba</taxon>
        <taxon>Euglenozoa</taxon>
        <taxon>Kinetoplastea</taxon>
        <taxon>Metakinetoplastina</taxon>
        <taxon>Trypanosomatida</taxon>
        <taxon>Trypanosomatidae</taxon>
        <taxon>Trypanosoma</taxon>
    </lineage>
</organism>
<sequence length="120" mass="13953">MRMWLKLPFLAPRISPPPYTHTRDHESDSHKYESTCKKGWEKQDKTISQNKKSRGRECPIVKILHTEMAYACARVQLVHIVFLSSPSSDYLLFPSLASTSHEQFPFTLCCTSILIRLRCR</sequence>
<evidence type="ECO:0000313" key="2">
    <source>
        <dbReference type="Proteomes" id="UP000002316"/>
    </source>
</evidence>
<dbReference type="Proteomes" id="UP000002316">
    <property type="component" value="Chromosome 10"/>
</dbReference>